<accession>A0A423XNC7</accession>
<dbReference type="FunCoup" id="A0A423XNC7">
    <property type="interactions" value="1113"/>
</dbReference>
<dbReference type="SUPFAM" id="SSF54928">
    <property type="entry name" value="RNA-binding domain, RBD"/>
    <property type="match status" value="3"/>
</dbReference>
<feature type="region of interest" description="Disordered" evidence="6">
    <location>
        <begin position="486"/>
        <end position="511"/>
    </location>
</feature>
<feature type="compositionally biased region" description="Basic and acidic residues" evidence="6">
    <location>
        <begin position="242"/>
        <end position="266"/>
    </location>
</feature>
<evidence type="ECO:0000256" key="1">
    <source>
        <dbReference type="ARBA" id="ARBA00004123"/>
    </source>
</evidence>
<evidence type="ECO:0000313" key="8">
    <source>
        <dbReference type="EMBL" id="ROW17597.1"/>
    </source>
</evidence>
<dbReference type="Pfam" id="PF00076">
    <property type="entry name" value="RRM_1"/>
    <property type="match status" value="3"/>
</dbReference>
<dbReference type="Proteomes" id="UP000285146">
    <property type="component" value="Unassembled WGS sequence"/>
</dbReference>
<protein>
    <recommendedName>
        <fullName evidence="7">RRM domain-containing protein</fullName>
    </recommendedName>
</protein>
<dbReference type="SMART" id="SM00360">
    <property type="entry name" value="RRM"/>
    <property type="match status" value="4"/>
</dbReference>
<dbReference type="InterPro" id="IPR034808">
    <property type="entry name" value="Nop4p_RRM3"/>
</dbReference>
<feature type="region of interest" description="Disordered" evidence="6">
    <location>
        <begin position="233"/>
        <end position="271"/>
    </location>
</feature>
<keyword evidence="9" id="KW-1185">Reference proteome</keyword>
<evidence type="ECO:0000256" key="3">
    <source>
        <dbReference type="ARBA" id="ARBA00022884"/>
    </source>
</evidence>
<dbReference type="SMART" id="SM00361">
    <property type="entry name" value="RRM_1"/>
    <property type="match status" value="2"/>
</dbReference>
<evidence type="ECO:0000313" key="9">
    <source>
        <dbReference type="Proteomes" id="UP000285146"/>
    </source>
</evidence>
<dbReference type="GO" id="GO:0005730">
    <property type="term" value="C:nucleolus"/>
    <property type="evidence" value="ECO:0007669"/>
    <property type="project" value="TreeGrafter"/>
</dbReference>
<reference evidence="8 9" key="1">
    <citation type="submission" date="2015-09" db="EMBL/GenBank/DDBJ databases">
        <title>Host preference determinants of Valsa canker pathogens revealed by comparative genomics.</title>
        <authorList>
            <person name="Yin Z."/>
            <person name="Huang L."/>
        </authorList>
    </citation>
    <scope>NUCLEOTIDE SEQUENCE [LARGE SCALE GENOMIC DNA]</scope>
    <source>
        <strain evidence="8 9">SXYLt</strain>
    </source>
</reference>
<dbReference type="CDD" id="cd12676">
    <property type="entry name" value="RRM3_Nop4p"/>
    <property type="match status" value="1"/>
</dbReference>
<evidence type="ECO:0000256" key="2">
    <source>
        <dbReference type="ARBA" id="ARBA00022737"/>
    </source>
</evidence>
<dbReference type="EMBL" id="LKEB01000002">
    <property type="protein sequence ID" value="ROW17597.1"/>
    <property type="molecule type" value="Genomic_DNA"/>
</dbReference>
<dbReference type="PROSITE" id="PS50102">
    <property type="entry name" value="RRM"/>
    <property type="match status" value="4"/>
</dbReference>
<gene>
    <name evidence="8" type="ORF">VPNG_00561</name>
</gene>
<evidence type="ECO:0000256" key="6">
    <source>
        <dbReference type="SAM" id="MobiDB-lite"/>
    </source>
</evidence>
<feature type="compositionally biased region" description="Basic residues" evidence="6">
    <location>
        <begin position="652"/>
        <end position="667"/>
    </location>
</feature>
<feature type="region of interest" description="Disordered" evidence="6">
    <location>
        <begin position="583"/>
        <end position="667"/>
    </location>
</feature>
<keyword evidence="3 5" id="KW-0694">RNA-binding</keyword>
<dbReference type="OrthoDB" id="267048at2759"/>
<dbReference type="FunFam" id="3.30.70.330:FF:000406">
    <property type="entry name" value="Related to Nucleolar protein NOP4"/>
    <property type="match status" value="1"/>
</dbReference>
<evidence type="ECO:0000256" key="5">
    <source>
        <dbReference type="PROSITE-ProRule" id="PRU00176"/>
    </source>
</evidence>
<keyword evidence="4" id="KW-0539">Nucleus</keyword>
<dbReference type="InterPro" id="IPR003954">
    <property type="entry name" value="RRM_euk-type"/>
</dbReference>
<proteinExistence type="predicted"/>
<dbReference type="AlphaFoldDB" id="A0A423XNC7"/>
<dbReference type="InterPro" id="IPR012677">
    <property type="entry name" value="Nucleotide-bd_a/b_plait_sf"/>
</dbReference>
<dbReference type="STRING" id="1230097.A0A423XNC7"/>
<sequence length="667" mass="75023">MARTIGQKRRREAEADMEQQAAATTNGTKDGPPNKKSRVEERRSLFVRSLPASATNESVADFFSQHFPVKHATVVVDPKTKESRGYGFVTFTDVDDAVEAKAKLNNEVFEGRRLRLEVAEPRHRAGGPGVVKSRIAEEKKKREEELAEAKKVPKLIIRNLPWSIKSSEQLSQTFSKFGKIRFADLPNNYGKLKGFGFITFRTKKHAERAMAEMNGKDVDGRTIAVDWAVSKDEWEQQQANDEDQKEKSEPKKKSKAKKEDDPKRTTDNSTTIFVRNMPFTTTNDSLKEHFSQFGPVRYARIVVDKATERPAGTGFVCFVNEDDFKTCLRNSPQSRPPVKGARISVLQDETVDTDGRYTLDGRVLSVAHAVSREDATRLTEAGPAARSKEEKDRRRLFLLPEGTIPTNSPLYRLLTPTEVKLREQSAQQRKKQVQANPSLHISLTRLAVRNLPHNMDAKELKALARQAVVGFASDVREGKRLALSKEELARGGNDDKEAERRRKEKGKGVVKQAKVVMESKDGKKVDEKSGAGKSRGYGFIEYSSHRWALMGLRWLNGHPLKNEAGRTVRLIVEFAIENAQVVSRRRANESRARQKRDAGVQNGGKEADKKGKPFVKGNKGQAKPEVVKEVETPAEAKKKKDAAEKLANRQRIIGRKRMVRKNKKAGR</sequence>
<dbReference type="InterPro" id="IPR051945">
    <property type="entry name" value="RRM_MRD1_RNA_proc_ribogen"/>
</dbReference>
<dbReference type="InterPro" id="IPR035979">
    <property type="entry name" value="RBD_domain_sf"/>
</dbReference>
<evidence type="ECO:0000259" key="7">
    <source>
        <dbReference type="PROSITE" id="PS50102"/>
    </source>
</evidence>
<dbReference type="InParanoid" id="A0A423XNC7"/>
<feature type="compositionally biased region" description="Basic residues" evidence="6">
    <location>
        <begin position="1"/>
        <end position="10"/>
    </location>
</feature>
<keyword evidence="2" id="KW-0677">Repeat</keyword>
<comment type="caution">
    <text evidence="8">The sequence shown here is derived from an EMBL/GenBank/DDBJ whole genome shotgun (WGS) entry which is preliminary data.</text>
</comment>
<dbReference type="InterPro" id="IPR000504">
    <property type="entry name" value="RRM_dom"/>
</dbReference>
<feature type="domain" description="RRM" evidence="7">
    <location>
        <begin position="43"/>
        <end position="121"/>
    </location>
</feature>
<feature type="region of interest" description="Disordered" evidence="6">
    <location>
        <begin position="374"/>
        <end position="393"/>
    </location>
</feature>
<organism evidence="8 9">
    <name type="scientific">Cytospora leucostoma</name>
    <dbReference type="NCBI Taxonomy" id="1230097"/>
    <lineage>
        <taxon>Eukaryota</taxon>
        <taxon>Fungi</taxon>
        <taxon>Dikarya</taxon>
        <taxon>Ascomycota</taxon>
        <taxon>Pezizomycotina</taxon>
        <taxon>Sordariomycetes</taxon>
        <taxon>Sordariomycetidae</taxon>
        <taxon>Diaporthales</taxon>
        <taxon>Cytosporaceae</taxon>
        <taxon>Cytospora</taxon>
    </lineage>
</organism>
<feature type="compositionally biased region" description="Basic and acidic residues" evidence="6">
    <location>
        <begin position="625"/>
        <end position="647"/>
    </location>
</feature>
<comment type="subcellular location">
    <subcellularLocation>
        <location evidence="1">Nucleus</location>
    </subcellularLocation>
</comment>
<feature type="region of interest" description="Disordered" evidence="6">
    <location>
        <begin position="1"/>
        <end position="42"/>
    </location>
</feature>
<feature type="compositionally biased region" description="Basic and acidic residues" evidence="6">
    <location>
        <begin position="486"/>
        <end position="501"/>
    </location>
</feature>
<feature type="domain" description="RRM" evidence="7">
    <location>
        <begin position="153"/>
        <end position="230"/>
    </location>
</feature>
<feature type="compositionally biased region" description="Basic and acidic residues" evidence="6">
    <location>
        <begin position="586"/>
        <end position="598"/>
    </location>
</feature>
<dbReference type="PANTHER" id="PTHR48039">
    <property type="entry name" value="RNA-BINDING MOTIF PROTEIN 14B"/>
    <property type="match status" value="1"/>
</dbReference>
<feature type="domain" description="RRM" evidence="7">
    <location>
        <begin position="444"/>
        <end position="570"/>
    </location>
</feature>
<name>A0A423XNC7_9PEZI</name>
<dbReference type="PANTHER" id="PTHR48039:SF5">
    <property type="entry name" value="RNA-BINDING PROTEIN 28"/>
    <property type="match status" value="1"/>
</dbReference>
<dbReference type="Gene3D" id="3.30.70.330">
    <property type="match status" value="4"/>
</dbReference>
<evidence type="ECO:0000256" key="4">
    <source>
        <dbReference type="ARBA" id="ARBA00023242"/>
    </source>
</evidence>
<feature type="domain" description="RRM" evidence="7">
    <location>
        <begin position="270"/>
        <end position="371"/>
    </location>
</feature>
<dbReference type="GO" id="GO:0003729">
    <property type="term" value="F:mRNA binding"/>
    <property type="evidence" value="ECO:0007669"/>
    <property type="project" value="TreeGrafter"/>
</dbReference>